<dbReference type="Proteomes" id="UP000032233">
    <property type="component" value="Unassembled WGS sequence"/>
</dbReference>
<dbReference type="RefSeq" id="WP_052515181.1">
    <property type="nucleotide sequence ID" value="NZ_AZAC01000017.1"/>
</dbReference>
<dbReference type="InParanoid" id="A0A0D2JBM4"/>
<name>A0A0D2JBM4_9BACT</name>
<evidence type="ECO:0000256" key="1">
    <source>
        <dbReference type="SAM" id="MobiDB-lite"/>
    </source>
</evidence>
<dbReference type="InterPro" id="IPR010767">
    <property type="entry name" value="Phage_CGC-2007_Cje0229"/>
</dbReference>
<reference evidence="2 3" key="1">
    <citation type="submission" date="2013-11" db="EMBL/GenBank/DDBJ databases">
        <title>Metagenomic analysis of a methanogenic consortium involved in long chain n-alkane degradation.</title>
        <authorList>
            <person name="Davidova I.A."/>
            <person name="Callaghan A.V."/>
            <person name="Wawrik B."/>
            <person name="Pruitt S."/>
            <person name="Marks C."/>
            <person name="Duncan K.E."/>
            <person name="Suflita J.M."/>
        </authorList>
    </citation>
    <scope>NUCLEOTIDE SEQUENCE [LARGE SCALE GENOMIC DNA]</scope>
    <source>
        <strain evidence="2 3">SPR</strain>
    </source>
</reference>
<evidence type="ECO:0000313" key="3">
    <source>
        <dbReference type="Proteomes" id="UP000032233"/>
    </source>
</evidence>
<comment type="caution">
    <text evidence="2">The sequence shown here is derived from an EMBL/GenBank/DDBJ whole genome shotgun (WGS) entry which is preliminary data.</text>
</comment>
<proteinExistence type="predicted"/>
<dbReference type="AlphaFoldDB" id="A0A0D2JBM4"/>
<protein>
    <submittedName>
        <fullName evidence="2">Uncharacterized protein</fullName>
    </submittedName>
</protein>
<organism evidence="2 3">
    <name type="scientific">Dethiosulfatarculus sandiegensis</name>
    <dbReference type="NCBI Taxonomy" id="1429043"/>
    <lineage>
        <taxon>Bacteria</taxon>
        <taxon>Pseudomonadati</taxon>
        <taxon>Thermodesulfobacteriota</taxon>
        <taxon>Desulfarculia</taxon>
        <taxon>Desulfarculales</taxon>
        <taxon>Desulfarculaceae</taxon>
        <taxon>Dethiosulfatarculus</taxon>
    </lineage>
</organism>
<dbReference type="Pfam" id="PF07087">
    <property type="entry name" value="DUF1353"/>
    <property type="match status" value="1"/>
</dbReference>
<gene>
    <name evidence="2" type="ORF">X474_14570</name>
</gene>
<keyword evidence="3" id="KW-1185">Reference proteome</keyword>
<sequence length="720" mass="80226">MGSFLGDLKVQYLGAFSEEDLDYDPARDGKAPIRFDSYHQWLVLDDLYYITDKNRLIKIEAGTLTDFASVPKVVRKLIPDTGKMSKPALLHDWLYRKPFYDKLKYAPQSEQPISSIGVEDLERSSVLIREASACKGKKSVKFDIEHIKKKNGWSDEDLSRSFTYIFKCCKNPTLLTKISQNSLRKNGNEDVNRSLESEKSSNVGELKLILDSIIVKENSKSKTEKKKYPLSQDYIADSGERVPFIDGVSQIGYKKAGIGSRLGGKGDELRSISRSDIDKMLFENMLTNGFNYGQALATFVAVNSFGADSYNGGPEKNEGASIDPELILKMLNNKFKLKALKAELEYITGNTFQNLPKNTDADGFLKKYCGVLRRVYNSIDTPEKLQSYHIALLRSFKGDPHEYMRKASEFEKASIFAGNKEASDRMDQLEAMTYFMKKNPFSDIENTRQYREVLRKNFYPNKDYDLLSKQELKLTSWPGSNHKIAENKNDFFVPKKSISQNPSILNKETIDTPGRSWSGNNFRVDRPLYAQNLNQKPKTYGAGIVGEGFAKEIAPVNPLAATAQAEPQRASYGEKIVRQGLLAGNRPVDKSASIAQATPLNFFRGDQITGAGILGLNRPENLLGQVLADILKSRTETPFPGISQSIPTAGPETLIPGTTGPMIPNGGVSSLGLLNLPAAFFLRDEMPNQPIFEFGGLGQHAPATRQTGQPIPGKPRQSPR</sequence>
<evidence type="ECO:0000313" key="2">
    <source>
        <dbReference type="EMBL" id="KIX13176.1"/>
    </source>
</evidence>
<dbReference type="EMBL" id="AZAC01000017">
    <property type="protein sequence ID" value="KIX13176.1"/>
    <property type="molecule type" value="Genomic_DNA"/>
</dbReference>
<feature type="region of interest" description="Disordered" evidence="1">
    <location>
        <begin position="695"/>
        <end position="720"/>
    </location>
</feature>
<accession>A0A0D2JBM4</accession>
<dbReference type="OrthoDB" id="5329119at2"/>